<dbReference type="InterPro" id="IPR003439">
    <property type="entry name" value="ABC_transporter-like_ATP-bd"/>
</dbReference>
<reference evidence="6 7" key="1">
    <citation type="submission" date="2017-12" db="EMBL/GenBank/DDBJ databases">
        <title>Phylogenetic diversity of female urinary microbiome.</title>
        <authorList>
            <person name="Thomas-White K."/>
            <person name="Wolfe A.J."/>
        </authorList>
    </citation>
    <scope>NUCLEOTIDE SEQUENCE [LARGE SCALE GENOMIC DNA]</scope>
    <source>
        <strain evidence="6 7">UMB0250</strain>
    </source>
</reference>
<dbReference type="AlphaFoldDB" id="A0A2I1I3S5"/>
<dbReference type="InterPro" id="IPR027417">
    <property type="entry name" value="P-loop_NTPase"/>
</dbReference>
<name>A0A2I1I3S5_9ACTO</name>
<dbReference type="Pfam" id="PF00005">
    <property type="entry name" value="ABC_tran"/>
    <property type="match status" value="1"/>
</dbReference>
<feature type="domain" description="ABC transporter" evidence="5">
    <location>
        <begin position="5"/>
        <end position="228"/>
    </location>
</feature>
<dbReference type="SMART" id="SM00382">
    <property type="entry name" value="AAA"/>
    <property type="match status" value="1"/>
</dbReference>
<dbReference type="RefSeq" id="WP_101628593.1">
    <property type="nucleotide sequence ID" value="NZ_PKKJ01000014.1"/>
</dbReference>
<evidence type="ECO:0000256" key="1">
    <source>
        <dbReference type="ARBA" id="ARBA00005417"/>
    </source>
</evidence>
<dbReference type="InterPro" id="IPR003593">
    <property type="entry name" value="AAA+_ATPase"/>
</dbReference>
<dbReference type="PANTHER" id="PTHR43335:SF4">
    <property type="entry name" value="ABC TRANSPORTER, ATP-BINDING PROTEIN"/>
    <property type="match status" value="1"/>
</dbReference>
<sequence>MEKVVDCHGLSKTYRTGTVALHGLNFSVEKGAIHGLVGRNGAGKTTLMKCLFNLIRPTSGTVNVFGRPAGQMAHKVGGLIEMPAFYKHLSGRQNLALFAGYFGVDTAECGRILDLVGLANRAEDKVSGYSLGMKQRLGIAIALLGKPELLILDEPVNGLDPQAIAETRDLIRTLRESGTTILLSSHLLGEIEQVCDTVTILESGKLVANGTPEQLRQQFNGQAPLELQVGDSAKASQLFEGMGVKVKVEGTSLLAYLPEDVTASDLVKVLVKEDIEVRSVKKRDSLEAAYLSMTQKEQ</sequence>
<evidence type="ECO:0000256" key="3">
    <source>
        <dbReference type="ARBA" id="ARBA00022741"/>
    </source>
</evidence>
<dbReference type="PROSITE" id="PS00211">
    <property type="entry name" value="ABC_TRANSPORTER_1"/>
    <property type="match status" value="1"/>
</dbReference>
<keyword evidence="2" id="KW-0813">Transport</keyword>
<evidence type="ECO:0000313" key="6">
    <source>
        <dbReference type="EMBL" id="PKY65787.1"/>
    </source>
</evidence>
<dbReference type="EMBL" id="PKKJ01000014">
    <property type="protein sequence ID" value="PKY65787.1"/>
    <property type="molecule type" value="Genomic_DNA"/>
</dbReference>
<gene>
    <name evidence="6" type="ORF">CYJ25_07800</name>
</gene>
<dbReference type="InterPro" id="IPR017871">
    <property type="entry name" value="ABC_transporter-like_CS"/>
</dbReference>
<evidence type="ECO:0000256" key="2">
    <source>
        <dbReference type="ARBA" id="ARBA00022448"/>
    </source>
</evidence>
<dbReference type="GO" id="GO:0005524">
    <property type="term" value="F:ATP binding"/>
    <property type="evidence" value="ECO:0007669"/>
    <property type="project" value="UniProtKB-KW"/>
</dbReference>
<dbReference type="PROSITE" id="PS50893">
    <property type="entry name" value="ABC_TRANSPORTER_2"/>
    <property type="match status" value="1"/>
</dbReference>
<comment type="caution">
    <text evidence="6">The sequence shown here is derived from an EMBL/GenBank/DDBJ whole genome shotgun (WGS) entry which is preliminary data.</text>
</comment>
<dbReference type="GO" id="GO:0016887">
    <property type="term" value="F:ATP hydrolysis activity"/>
    <property type="evidence" value="ECO:0007669"/>
    <property type="project" value="InterPro"/>
</dbReference>
<evidence type="ECO:0000313" key="7">
    <source>
        <dbReference type="Proteomes" id="UP000234545"/>
    </source>
</evidence>
<dbReference type="PANTHER" id="PTHR43335">
    <property type="entry name" value="ABC TRANSPORTER, ATP-BINDING PROTEIN"/>
    <property type="match status" value="1"/>
</dbReference>
<dbReference type="SUPFAM" id="SSF52540">
    <property type="entry name" value="P-loop containing nucleoside triphosphate hydrolases"/>
    <property type="match status" value="1"/>
</dbReference>
<dbReference type="OrthoDB" id="9804819at2"/>
<keyword evidence="4" id="KW-0067">ATP-binding</keyword>
<accession>A0A2I1I3S5</accession>
<evidence type="ECO:0000256" key="4">
    <source>
        <dbReference type="ARBA" id="ARBA00022840"/>
    </source>
</evidence>
<keyword evidence="3" id="KW-0547">Nucleotide-binding</keyword>
<evidence type="ECO:0000259" key="5">
    <source>
        <dbReference type="PROSITE" id="PS50893"/>
    </source>
</evidence>
<dbReference type="Gene3D" id="3.40.50.300">
    <property type="entry name" value="P-loop containing nucleotide triphosphate hydrolases"/>
    <property type="match status" value="1"/>
</dbReference>
<protein>
    <recommendedName>
        <fullName evidence="5">ABC transporter domain-containing protein</fullName>
    </recommendedName>
</protein>
<comment type="similarity">
    <text evidence="1">Belongs to the ABC transporter superfamily.</text>
</comment>
<organism evidence="6 7">
    <name type="scientific">Schaalia turicensis</name>
    <dbReference type="NCBI Taxonomy" id="131111"/>
    <lineage>
        <taxon>Bacteria</taxon>
        <taxon>Bacillati</taxon>
        <taxon>Actinomycetota</taxon>
        <taxon>Actinomycetes</taxon>
        <taxon>Actinomycetales</taxon>
        <taxon>Actinomycetaceae</taxon>
        <taxon>Schaalia</taxon>
    </lineage>
</organism>
<dbReference type="Proteomes" id="UP000234545">
    <property type="component" value="Unassembled WGS sequence"/>
</dbReference>
<proteinExistence type="inferred from homology"/>